<reference evidence="5 6" key="2">
    <citation type="submission" date="2014-12" db="EMBL/GenBank/DDBJ databases">
        <authorList>
            <person name="Jaenicke S."/>
        </authorList>
    </citation>
    <scope>NUCLEOTIDE SEQUENCE [LARGE SCALE GENOMIC DNA]</scope>
</reference>
<accession>A0A0K2XGP9</accession>
<dbReference type="AlphaFoldDB" id="A0A0K2XGP9"/>
<gene>
    <name evidence="1" type="ORF">HAL011_15280</name>
    <name evidence="2" type="ORF">HAL013_06290</name>
    <name evidence="3" type="ORF">HAL09_04190</name>
</gene>
<evidence type="ECO:0000313" key="2">
    <source>
        <dbReference type="EMBL" id="CRF42448.1"/>
    </source>
</evidence>
<protein>
    <recommendedName>
        <fullName evidence="7">NYN domain-containing protein</fullName>
    </recommendedName>
</protein>
<evidence type="ECO:0008006" key="7">
    <source>
        <dbReference type="Google" id="ProtNLM"/>
    </source>
</evidence>
<dbReference type="EMBL" id="CDMH01000029">
    <property type="protein sequence ID" value="CRF42448.1"/>
    <property type="molecule type" value="Genomic_DNA"/>
</dbReference>
<evidence type="ECO:0000313" key="6">
    <source>
        <dbReference type="Proteomes" id="UP000045175"/>
    </source>
</evidence>
<sequence length="82" mass="9033">MFAQKITTLVVLIANDSDFVPAIRFAKQVGVIVQLDPLRRPVAKDLSAHIGLLRSVSTQDLATRTLFPRNSASAPRRAFCLK</sequence>
<evidence type="ECO:0000313" key="4">
    <source>
        <dbReference type="Proteomes" id="UP000038622"/>
    </source>
</evidence>
<dbReference type="EMBL" id="CDMN01000014">
    <property type="protein sequence ID" value="CRF43864.1"/>
    <property type="molecule type" value="Genomic_DNA"/>
</dbReference>
<dbReference type="Proteomes" id="UP000045175">
    <property type="component" value="Unassembled WGS sequence"/>
</dbReference>
<evidence type="ECO:0000313" key="3">
    <source>
        <dbReference type="EMBL" id="CRF43864.1"/>
    </source>
</evidence>
<name>A0A0K2XGP9_9HELI</name>
<keyword evidence="4" id="KW-1185">Reference proteome</keyword>
<dbReference type="EMBL" id="CDML01000051">
    <property type="protein sequence ID" value="CRF41716.1"/>
    <property type="molecule type" value="Genomic_DNA"/>
</dbReference>
<evidence type="ECO:0000313" key="1">
    <source>
        <dbReference type="EMBL" id="CRF41716.1"/>
    </source>
</evidence>
<reference evidence="3" key="1">
    <citation type="submission" date="2014-12" db="EMBL/GenBank/DDBJ databases">
        <title>Whole genome sequences of four Staphylococcus schleiferi canine isolates.</title>
        <authorList>
            <person name="Misic A.M."/>
            <person name="Cain C."/>
            <person name="Morris D.O."/>
            <person name="Rankin S."/>
            <person name="Beiting D."/>
        </authorList>
    </citation>
    <scope>NUCLEOTIDE SEQUENCE</scope>
    <source>
        <strain evidence="1">ASB11</strain>
        <strain evidence="2">ASB13</strain>
        <strain evidence="3">ASB9</strain>
    </source>
</reference>
<dbReference type="Proteomes" id="UP000038622">
    <property type="component" value="Unassembled WGS sequence"/>
</dbReference>
<dbReference type="STRING" id="1578720.HAL011_15280"/>
<organism evidence="3 5">
    <name type="scientific">Helicobacter ailurogastricus</name>
    <dbReference type="NCBI Taxonomy" id="1578720"/>
    <lineage>
        <taxon>Bacteria</taxon>
        <taxon>Pseudomonadati</taxon>
        <taxon>Campylobacterota</taxon>
        <taxon>Epsilonproteobacteria</taxon>
        <taxon>Campylobacterales</taxon>
        <taxon>Helicobacteraceae</taxon>
        <taxon>Helicobacter</taxon>
    </lineage>
</organism>
<reference evidence="4" key="3">
    <citation type="submission" date="2014-12" db="EMBL/GenBank/DDBJ databases">
        <authorList>
            <person name="Smet A."/>
        </authorList>
    </citation>
    <scope>NUCLEOTIDE SEQUENCE [LARGE SCALE GENOMIC DNA]</scope>
</reference>
<dbReference type="Proteomes" id="UP000041394">
    <property type="component" value="Unassembled WGS sequence"/>
</dbReference>
<proteinExistence type="predicted"/>
<evidence type="ECO:0000313" key="5">
    <source>
        <dbReference type="Proteomes" id="UP000041394"/>
    </source>
</evidence>